<feature type="region of interest" description="Disordered" evidence="2">
    <location>
        <begin position="1"/>
        <end position="34"/>
    </location>
</feature>
<feature type="region of interest" description="Disordered" evidence="2">
    <location>
        <begin position="46"/>
        <end position="74"/>
    </location>
</feature>
<evidence type="ECO:0000259" key="3">
    <source>
        <dbReference type="Pfam" id="PF23299"/>
    </source>
</evidence>
<feature type="region of interest" description="Disordered" evidence="2">
    <location>
        <begin position="176"/>
        <end position="291"/>
    </location>
</feature>
<gene>
    <name evidence="4" type="ORF">LE_TR14457_c0_g1_i1_g.45831</name>
</gene>
<reference evidence="4" key="1">
    <citation type="submission" date="2016-07" db="EMBL/GenBank/DDBJ databases">
        <title>De novo transcriptome assembly of four accessions of the metal hyperaccumulator plant Noccaea caerulescens.</title>
        <authorList>
            <person name="Blande D."/>
            <person name="Halimaa P."/>
            <person name="Tervahauta A.I."/>
            <person name="Aarts M.G."/>
            <person name="Karenlampi S.O."/>
        </authorList>
    </citation>
    <scope>NUCLEOTIDE SEQUENCE</scope>
</reference>
<dbReference type="Pfam" id="PF23299">
    <property type="entry name" value="DUF7081"/>
    <property type="match status" value="1"/>
</dbReference>
<evidence type="ECO:0000256" key="1">
    <source>
        <dbReference type="SAM" id="Coils"/>
    </source>
</evidence>
<dbReference type="Gene3D" id="6.10.280.220">
    <property type="match status" value="1"/>
</dbReference>
<feature type="coiled-coil region" evidence="1">
    <location>
        <begin position="472"/>
        <end position="506"/>
    </location>
</feature>
<protein>
    <recommendedName>
        <fullName evidence="3">DUF7081 domain-containing protein</fullName>
    </recommendedName>
</protein>
<keyword evidence="1" id="KW-0175">Coiled coil</keyword>
<dbReference type="AlphaFoldDB" id="A0A1J3HZ54"/>
<feature type="compositionally biased region" description="Basic and acidic residues" evidence="2">
    <location>
        <begin position="176"/>
        <end position="189"/>
    </location>
</feature>
<feature type="compositionally biased region" description="Basic and acidic residues" evidence="2">
    <location>
        <begin position="47"/>
        <end position="73"/>
    </location>
</feature>
<feature type="domain" description="DUF7081" evidence="3">
    <location>
        <begin position="79"/>
        <end position="169"/>
    </location>
</feature>
<dbReference type="PANTHER" id="PTHR33345:SF4">
    <property type="entry name" value="MBD DOMAIN-CONTAINING PROTEIN"/>
    <property type="match status" value="1"/>
</dbReference>
<feature type="compositionally biased region" description="Low complexity" evidence="2">
    <location>
        <begin position="233"/>
        <end position="259"/>
    </location>
</feature>
<proteinExistence type="predicted"/>
<evidence type="ECO:0000313" key="4">
    <source>
        <dbReference type="EMBL" id="JAU72949.1"/>
    </source>
</evidence>
<name>A0A1J3HZ54_NOCCA</name>
<evidence type="ECO:0000256" key="2">
    <source>
        <dbReference type="SAM" id="MobiDB-lite"/>
    </source>
</evidence>
<feature type="compositionally biased region" description="Basic residues" evidence="2">
    <location>
        <begin position="280"/>
        <end position="289"/>
    </location>
</feature>
<dbReference type="InterPro" id="IPR055508">
    <property type="entry name" value="DUF7081"/>
</dbReference>
<sequence>MDIDQNLPRFDDGGEPVPISSNQETEPVTVDDTYQEQDNFWDNALFNREEDGGDDNVKENDKRSSLTHGERDLNQLPSVPLCSKGQGLPFAPIDYPSPGDVWTWRVGKRVTATGTHKDRFLILPERLKTKNAAPKSFASKNTLSRYLQTNFPDLDVDAFFASFSWDIPALIQPADREISKDENADDGNKEGSTSRYSQRKRKPMQTQTYEAVEEKPKATPRGSYKKKKEKQVAAATTPATTKQKPSRQSSSKRSTRQQQGGNVVDLEEGEEKEPAATTKTGKRMKRRRGNVAAAEEEDVSIPHIYVSPMNGVLAVSHSPVDINPEEFDTYLNTLENLLQQRPSEAGQQDSSSVPVNESSPMKEYEWAEARMKLSSLLDKDFSSLFMSNEAAEIASLAAKLKKDPSLSAEEIVRLKLIQEIPTFSEVFQENKNVIVEADRFFSALELNKAKVASLKYEYSDLKDKLGNIQTEVDTNSETIRQIDEQIAQLQARRTELTRAISKKEKEKVDLSYGQKMVANSIPKVVQEVQAANSKKPEWEMKKENALKREAEILNKFSSLKGFYF</sequence>
<accession>A0A1J3HZ54</accession>
<dbReference type="PANTHER" id="PTHR33345">
    <property type="entry name" value="ADAPTER PROTEIN, PUTATIVE-RELATED"/>
    <property type="match status" value="1"/>
</dbReference>
<organism evidence="4">
    <name type="scientific">Noccaea caerulescens</name>
    <name type="common">Alpine penny-cress</name>
    <name type="synonym">Thlaspi caerulescens</name>
    <dbReference type="NCBI Taxonomy" id="107243"/>
    <lineage>
        <taxon>Eukaryota</taxon>
        <taxon>Viridiplantae</taxon>
        <taxon>Streptophyta</taxon>
        <taxon>Embryophyta</taxon>
        <taxon>Tracheophyta</taxon>
        <taxon>Spermatophyta</taxon>
        <taxon>Magnoliopsida</taxon>
        <taxon>eudicotyledons</taxon>
        <taxon>Gunneridae</taxon>
        <taxon>Pentapetalae</taxon>
        <taxon>rosids</taxon>
        <taxon>malvids</taxon>
        <taxon>Brassicales</taxon>
        <taxon>Brassicaceae</taxon>
        <taxon>Coluteocarpeae</taxon>
        <taxon>Noccaea</taxon>
    </lineage>
</organism>
<dbReference type="EMBL" id="GEVL01004392">
    <property type="protein sequence ID" value="JAU72949.1"/>
    <property type="molecule type" value="Transcribed_RNA"/>
</dbReference>